<proteinExistence type="predicted"/>
<dbReference type="EMBL" id="JAMQCR010000001">
    <property type="protein sequence ID" value="MCM2531282.1"/>
    <property type="molecule type" value="Genomic_DNA"/>
</dbReference>
<dbReference type="Gene3D" id="1.20.1090.10">
    <property type="entry name" value="Dehydroquinate synthase-like - alpha domain"/>
    <property type="match status" value="1"/>
</dbReference>
<organism evidence="1 2">
    <name type="scientific">Neobacillus pocheonensis</name>
    <dbReference type="NCBI Taxonomy" id="363869"/>
    <lineage>
        <taxon>Bacteria</taxon>
        <taxon>Bacillati</taxon>
        <taxon>Bacillota</taxon>
        <taxon>Bacilli</taxon>
        <taxon>Bacillales</taxon>
        <taxon>Bacillaceae</taxon>
        <taxon>Neobacillus</taxon>
    </lineage>
</organism>
<keyword evidence="2" id="KW-1185">Reference proteome</keyword>
<accession>A0ABT0W4M4</accession>
<dbReference type="Proteomes" id="UP001523262">
    <property type="component" value="Unassembled WGS sequence"/>
</dbReference>
<evidence type="ECO:0000313" key="2">
    <source>
        <dbReference type="Proteomes" id="UP001523262"/>
    </source>
</evidence>
<evidence type="ECO:0000313" key="1">
    <source>
        <dbReference type="EMBL" id="MCM2531282.1"/>
    </source>
</evidence>
<reference evidence="1 2" key="1">
    <citation type="submission" date="2022-06" db="EMBL/GenBank/DDBJ databases">
        <authorList>
            <person name="Jeon C.O."/>
        </authorList>
    </citation>
    <scope>NUCLEOTIDE SEQUENCE [LARGE SCALE GENOMIC DNA]</scope>
    <source>
        <strain evidence="1 2">KCTC 13943</strain>
    </source>
</reference>
<gene>
    <name evidence="1" type="ORF">NDK43_01100</name>
</gene>
<name>A0ABT0W4M4_9BACI</name>
<protein>
    <submittedName>
        <fullName evidence="1">Uncharacterized protein</fullName>
    </submittedName>
</protein>
<sequence length="89" mass="10238">MLKTFKTIDRIDVILAIPEPAELRRLLHNVGGETVPAQLGIDSDLVNRSLSEAHHLRNRFTLIKFLNEIVKEEHNLDSEELNEIVKEKI</sequence>
<comment type="caution">
    <text evidence="1">The sequence shown here is derived from an EMBL/GenBank/DDBJ whole genome shotgun (WGS) entry which is preliminary data.</text>
</comment>